<proteinExistence type="predicted"/>
<dbReference type="EMBL" id="KV722454">
    <property type="protein sequence ID" value="OCH88401.1"/>
    <property type="molecule type" value="Genomic_DNA"/>
</dbReference>
<feature type="compositionally biased region" description="Basic and acidic residues" evidence="1">
    <location>
        <begin position="467"/>
        <end position="476"/>
    </location>
</feature>
<keyword evidence="3" id="KW-1185">Reference proteome</keyword>
<accession>A0A8E2APS7</accession>
<gene>
    <name evidence="2" type="ORF">OBBRIDRAFT_91202</name>
</gene>
<evidence type="ECO:0000313" key="3">
    <source>
        <dbReference type="Proteomes" id="UP000250043"/>
    </source>
</evidence>
<protein>
    <submittedName>
        <fullName evidence="2">Uncharacterized protein</fullName>
    </submittedName>
</protein>
<dbReference type="Proteomes" id="UP000250043">
    <property type="component" value="Unassembled WGS sequence"/>
</dbReference>
<feature type="region of interest" description="Disordered" evidence="1">
    <location>
        <begin position="1"/>
        <end position="525"/>
    </location>
</feature>
<feature type="compositionally biased region" description="Basic and acidic residues" evidence="1">
    <location>
        <begin position="173"/>
        <end position="182"/>
    </location>
</feature>
<name>A0A8E2APS7_9APHY</name>
<feature type="compositionally biased region" description="Pro residues" evidence="1">
    <location>
        <begin position="194"/>
        <end position="206"/>
    </location>
</feature>
<feature type="compositionally biased region" description="Basic and acidic residues" evidence="1">
    <location>
        <begin position="282"/>
        <end position="300"/>
    </location>
</feature>
<evidence type="ECO:0000313" key="2">
    <source>
        <dbReference type="EMBL" id="OCH88401.1"/>
    </source>
</evidence>
<dbReference type="OrthoDB" id="548295at2759"/>
<evidence type="ECO:0000256" key="1">
    <source>
        <dbReference type="SAM" id="MobiDB-lite"/>
    </source>
</evidence>
<feature type="compositionally biased region" description="Low complexity" evidence="1">
    <location>
        <begin position="374"/>
        <end position="383"/>
    </location>
</feature>
<reference evidence="2 3" key="1">
    <citation type="submission" date="2016-07" db="EMBL/GenBank/DDBJ databases">
        <title>Draft genome of the white-rot fungus Obba rivulosa 3A-2.</title>
        <authorList>
            <consortium name="DOE Joint Genome Institute"/>
            <person name="Miettinen O."/>
            <person name="Riley R."/>
            <person name="Acob R."/>
            <person name="Barry K."/>
            <person name="Cullen D."/>
            <person name="De Vries R."/>
            <person name="Hainaut M."/>
            <person name="Hatakka A."/>
            <person name="Henrissat B."/>
            <person name="Hilden K."/>
            <person name="Kuo R."/>
            <person name="Labutti K."/>
            <person name="Lipzen A."/>
            <person name="Makela M.R."/>
            <person name="Sandor L."/>
            <person name="Spatafora J.W."/>
            <person name="Grigoriev I.V."/>
            <person name="Hibbett D.S."/>
        </authorList>
    </citation>
    <scope>NUCLEOTIDE SEQUENCE [LARGE SCALE GENOMIC DNA]</scope>
    <source>
        <strain evidence="2 3">3A-2</strain>
    </source>
</reference>
<feature type="compositionally biased region" description="Basic and acidic residues" evidence="1">
    <location>
        <begin position="95"/>
        <end position="107"/>
    </location>
</feature>
<feature type="compositionally biased region" description="Basic and acidic residues" evidence="1">
    <location>
        <begin position="137"/>
        <end position="150"/>
    </location>
</feature>
<sequence>MVILPPPASLPERPNIDAFPSSSLQSDSIRRKRVPLPPQHVRAPDSGYFAPPSTDGSQATSYYPPRPAPSTATDLPNALPSAPRRQVPPQASLARESDVDRGMRELPLRLAPASASRGPSRFDTSPTSPNAPPRDVPAADRDAMDVDRVPPARPASHRPSDPARVQSGMYADRIADAHKEGLPRAPRAMSSRGGPPPRPYAPPVQPAVPSYPAARAPEPEQSGARSRPPPPQYERGDSWTQRRGPPDVASRFSRGPVEDEDAQSRRTDPPHLGPRNGLPERPVTRPREHSDRPAQLDTREPPSFPSRFPQRALDGPLAPVSGTNSVPIGNRRMSAAEQNAARSPVDRYRPLGGSDRESVPQGRSTYRPHDDHASSTSPTSPSSRYSAVDDVVHPQRGQYGVPSARSSSTLPRAPATVPASRDVEPPSGPRGDTYPRDAPRPPRQSRFGPESRDAPLPPPDAGPRIWMTREESESRSRQSQQAQDLPPASAARTSREDSASWDQYDAQQRTSETTIRRGRSYDRSS</sequence>
<feature type="compositionally biased region" description="Basic and acidic residues" evidence="1">
    <location>
        <begin position="344"/>
        <end position="358"/>
    </location>
</feature>
<dbReference type="AlphaFoldDB" id="A0A8E2APS7"/>
<organism evidence="2 3">
    <name type="scientific">Obba rivulosa</name>
    <dbReference type="NCBI Taxonomy" id="1052685"/>
    <lineage>
        <taxon>Eukaryota</taxon>
        <taxon>Fungi</taxon>
        <taxon>Dikarya</taxon>
        <taxon>Basidiomycota</taxon>
        <taxon>Agaricomycotina</taxon>
        <taxon>Agaricomycetes</taxon>
        <taxon>Polyporales</taxon>
        <taxon>Gelatoporiaceae</taxon>
        <taxon>Obba</taxon>
    </lineage>
</organism>